<name>A0A2P2P1U4_RHIMU</name>
<organism evidence="1">
    <name type="scientific">Rhizophora mucronata</name>
    <name type="common">Asiatic mangrove</name>
    <dbReference type="NCBI Taxonomy" id="61149"/>
    <lineage>
        <taxon>Eukaryota</taxon>
        <taxon>Viridiplantae</taxon>
        <taxon>Streptophyta</taxon>
        <taxon>Embryophyta</taxon>
        <taxon>Tracheophyta</taxon>
        <taxon>Spermatophyta</taxon>
        <taxon>Magnoliopsida</taxon>
        <taxon>eudicotyledons</taxon>
        <taxon>Gunneridae</taxon>
        <taxon>Pentapetalae</taxon>
        <taxon>rosids</taxon>
        <taxon>fabids</taxon>
        <taxon>Malpighiales</taxon>
        <taxon>Rhizophoraceae</taxon>
        <taxon>Rhizophora</taxon>
    </lineage>
</organism>
<sequence>MVQLFDLSDISCEMNHSLCMTTTCRKVC</sequence>
<accession>A0A2P2P1U4</accession>
<dbReference type="EMBL" id="GGEC01068198">
    <property type="protein sequence ID" value="MBX48682.1"/>
    <property type="molecule type" value="Transcribed_RNA"/>
</dbReference>
<dbReference type="AlphaFoldDB" id="A0A2P2P1U4"/>
<proteinExistence type="predicted"/>
<evidence type="ECO:0000313" key="1">
    <source>
        <dbReference type="EMBL" id="MBX48682.1"/>
    </source>
</evidence>
<protein>
    <submittedName>
        <fullName evidence="1">Uncharacterized protein</fullName>
    </submittedName>
</protein>
<reference evidence="1" key="1">
    <citation type="submission" date="2018-02" db="EMBL/GenBank/DDBJ databases">
        <title>Rhizophora mucronata_Transcriptome.</title>
        <authorList>
            <person name="Meera S.P."/>
            <person name="Sreeshan A."/>
            <person name="Augustine A."/>
        </authorList>
    </citation>
    <scope>NUCLEOTIDE SEQUENCE</scope>
    <source>
        <tissue evidence="1">Leaf</tissue>
    </source>
</reference>